<evidence type="ECO:0000256" key="2">
    <source>
        <dbReference type="SAM" id="MobiDB-lite"/>
    </source>
</evidence>
<feature type="coiled-coil region" evidence="1">
    <location>
        <begin position="48"/>
        <end position="154"/>
    </location>
</feature>
<name>A0AAE9D671_CAEBR</name>
<protein>
    <submittedName>
        <fullName evidence="3">Uncharacterized protein</fullName>
    </submittedName>
</protein>
<proteinExistence type="predicted"/>
<organism evidence="3 4">
    <name type="scientific">Caenorhabditis briggsae</name>
    <dbReference type="NCBI Taxonomy" id="6238"/>
    <lineage>
        <taxon>Eukaryota</taxon>
        <taxon>Metazoa</taxon>
        <taxon>Ecdysozoa</taxon>
        <taxon>Nematoda</taxon>
        <taxon>Chromadorea</taxon>
        <taxon>Rhabditida</taxon>
        <taxon>Rhabditina</taxon>
        <taxon>Rhabditomorpha</taxon>
        <taxon>Rhabditoidea</taxon>
        <taxon>Rhabditidae</taxon>
        <taxon>Peloderinae</taxon>
        <taxon>Caenorhabditis</taxon>
    </lineage>
</organism>
<evidence type="ECO:0000256" key="1">
    <source>
        <dbReference type="SAM" id="Coils"/>
    </source>
</evidence>
<feature type="region of interest" description="Disordered" evidence="2">
    <location>
        <begin position="328"/>
        <end position="362"/>
    </location>
</feature>
<accession>A0AAE9D671</accession>
<keyword evidence="1" id="KW-0175">Coiled coil</keyword>
<reference evidence="3 4" key="1">
    <citation type="submission" date="2022-05" db="EMBL/GenBank/DDBJ databases">
        <title>Chromosome-level reference genomes for two strains of Caenorhabditis briggsae: an improved platform for comparative genomics.</title>
        <authorList>
            <person name="Stevens L."/>
            <person name="Andersen E.C."/>
        </authorList>
    </citation>
    <scope>NUCLEOTIDE SEQUENCE [LARGE SCALE GENOMIC DNA]</scope>
    <source>
        <strain evidence="3">QX1410_ONT</strain>
        <tissue evidence="3">Whole-organism</tissue>
    </source>
</reference>
<evidence type="ECO:0000313" key="4">
    <source>
        <dbReference type="Proteomes" id="UP000827892"/>
    </source>
</evidence>
<dbReference type="Proteomes" id="UP000827892">
    <property type="component" value="Chromosome IV"/>
</dbReference>
<evidence type="ECO:0000313" key="3">
    <source>
        <dbReference type="EMBL" id="ULT97537.1"/>
    </source>
</evidence>
<sequence length="362" mass="42900">MAESSDQPPESLIKFMREIQKQGDEQLKQLTDGAQKFMDMYAKTYTPQADLEQQLKESQESERRVRQKMLEMEIEHKEYVLQLQDKLTNAEEESENLKAKLEVKFEEYGERPCRINPFQLKLSKMKIDHQQLEIQNLNIENSRLFLTLKSMKEEFRIEHEQSSKLLTLYSKQLDNTLILMNEMRTTTEDYKLLIRNRDEHISELKDNFKDLVDVSNGVKKTLKDMQSQLQKALTVIGRQDLELEDLRRLRDELEAVGTSESQKIWNLTSLFTENRNRMLRLSKENEELTRKMEKLQLDQKKLEKDHLEEVNELQMILETQDDELEKMKIELEEKKEDSGGSESEDSDGWAHLETTEEFGTVE</sequence>
<feature type="compositionally biased region" description="Basic and acidic residues" evidence="2">
    <location>
        <begin position="328"/>
        <end position="338"/>
    </location>
</feature>
<dbReference type="EMBL" id="CP090894">
    <property type="protein sequence ID" value="ULT97537.1"/>
    <property type="molecule type" value="Genomic_DNA"/>
</dbReference>
<gene>
    <name evidence="3" type="ORF">L3Y34_005392</name>
</gene>
<dbReference type="AlphaFoldDB" id="A0AAE9D671"/>